<proteinExistence type="inferred from homology"/>
<comment type="similarity">
    <text evidence="1">Belongs to the PPR family. PCMP-H subfamily.</text>
</comment>
<feature type="domain" description="DYW" evidence="4">
    <location>
        <begin position="543"/>
        <end position="597"/>
    </location>
</feature>
<feature type="repeat" description="PPR" evidence="3">
    <location>
        <begin position="442"/>
        <end position="476"/>
    </location>
</feature>
<feature type="repeat" description="PPR" evidence="3">
    <location>
        <begin position="340"/>
        <end position="375"/>
    </location>
</feature>
<dbReference type="InterPro" id="IPR002885">
    <property type="entry name" value="PPR_rpt"/>
</dbReference>
<dbReference type="GO" id="GO:0008270">
    <property type="term" value="F:zinc ion binding"/>
    <property type="evidence" value="ECO:0007669"/>
    <property type="project" value="InterPro"/>
</dbReference>
<evidence type="ECO:0000256" key="1">
    <source>
        <dbReference type="ARBA" id="ARBA00006643"/>
    </source>
</evidence>
<comment type="caution">
    <text evidence="5">The sequence shown here is derived from an EMBL/GenBank/DDBJ whole genome shotgun (WGS) entry which is preliminary data.</text>
</comment>
<dbReference type="Pfam" id="PF14432">
    <property type="entry name" value="DYW_deaminase"/>
    <property type="match status" value="1"/>
</dbReference>
<dbReference type="PROSITE" id="PS51375">
    <property type="entry name" value="PPR"/>
    <property type="match status" value="5"/>
</dbReference>
<dbReference type="Pfam" id="PF20431">
    <property type="entry name" value="E_motif"/>
    <property type="match status" value="1"/>
</dbReference>
<keyword evidence="6" id="KW-1185">Reference proteome</keyword>
<dbReference type="PANTHER" id="PTHR47926">
    <property type="entry name" value="PENTATRICOPEPTIDE REPEAT-CONTAINING PROTEIN"/>
    <property type="match status" value="1"/>
</dbReference>
<evidence type="ECO:0000313" key="5">
    <source>
        <dbReference type="EMBL" id="KAG6410927.1"/>
    </source>
</evidence>
<dbReference type="InterPro" id="IPR046960">
    <property type="entry name" value="PPR_At4g14850-like_plant"/>
</dbReference>
<keyword evidence="2" id="KW-0677">Repeat</keyword>
<name>A0A8X8ZMK9_SALSN</name>
<dbReference type="SUPFAM" id="SSF48452">
    <property type="entry name" value="TPR-like"/>
    <property type="match status" value="1"/>
</dbReference>
<sequence>MAKDLLNLRLQIVPPTSEYRYFPAIIQASNKSPNHELRIRRHNSRKNTTSPRRRKFRSVEGSILSIKRLLYYVSSGRLETALQLFDKMDKSDIFVWNVMIRGLVDSGMFQEAVEMYYRMQIEGIEADNFTFPFVIKACVGLKEGRNVHSMVIKLGFDEDVYICNALIVMYAKFGCIEESERVFERMPVRDLVSWNSMVRGYVLVGDGWSSLMCFKKMQTVRAGLDRISCVSALGACVLERRFLSGKEIFCLVVRNGLDLDPMIQSSVIDMFGKCVSVANALIHMYSKCGDLEAAREVFDTLEFKDLVSWNTIIMAYAIHGYGAYCFGLFSDMINEGHEPNGSTFVSLLSACSIAGLLDDGWEFFYSMKRDYGVDPGIEHYGCMLDLLGRAGNLERAKCLIEEMPLEPTSRIWGSLLAASRHHRDITMAELAADRIFSLDSDNTGCYVLLANMYAEVGRWEDVERVRNLMKKQGLKMTSSCSIVEHNGVTHNFKNHDKSHGESYAVYEVLDILSRMIGEDNLHSLGVSKLKLVESLKARGNSPMFHSVRLATYFGLIKTARGQTVLIRKNVRLCEDCHSATKKISLVTKREIVVGDSKVYVLGASSTRHRLGTKDADGSRRLKCGNRKARPKGLASHMQLCKK</sequence>
<evidence type="ECO:0000256" key="2">
    <source>
        <dbReference type="ARBA" id="ARBA00022737"/>
    </source>
</evidence>
<dbReference type="Gene3D" id="1.25.40.10">
    <property type="entry name" value="Tetratricopeptide repeat domain"/>
    <property type="match status" value="3"/>
</dbReference>
<gene>
    <name evidence="5" type="ORF">SASPL_129000</name>
</gene>
<evidence type="ECO:0000313" key="6">
    <source>
        <dbReference type="Proteomes" id="UP000298416"/>
    </source>
</evidence>
<dbReference type="PANTHER" id="PTHR47926:SF452">
    <property type="entry name" value="PENTATRICOPEPTIDE REPEAT-CONTAINING PROTEIN"/>
    <property type="match status" value="1"/>
</dbReference>
<evidence type="ECO:0000256" key="3">
    <source>
        <dbReference type="PROSITE-ProRule" id="PRU00708"/>
    </source>
</evidence>
<dbReference type="Pfam" id="PF01535">
    <property type="entry name" value="PPR"/>
    <property type="match status" value="4"/>
</dbReference>
<protein>
    <recommendedName>
        <fullName evidence="4">DYW domain-containing protein</fullName>
    </recommendedName>
</protein>
<feature type="repeat" description="PPR" evidence="3">
    <location>
        <begin position="159"/>
        <end position="193"/>
    </location>
</feature>
<dbReference type="EMBL" id="PNBA02000010">
    <property type="protein sequence ID" value="KAG6410927.1"/>
    <property type="molecule type" value="Genomic_DNA"/>
</dbReference>
<reference evidence="5" key="1">
    <citation type="submission" date="2018-01" db="EMBL/GenBank/DDBJ databases">
        <authorList>
            <person name="Mao J.F."/>
        </authorList>
    </citation>
    <scope>NUCLEOTIDE SEQUENCE</scope>
    <source>
        <strain evidence="5">Huo1</strain>
        <tissue evidence="5">Leaf</tissue>
    </source>
</reference>
<organism evidence="5">
    <name type="scientific">Salvia splendens</name>
    <name type="common">Scarlet sage</name>
    <dbReference type="NCBI Taxonomy" id="180675"/>
    <lineage>
        <taxon>Eukaryota</taxon>
        <taxon>Viridiplantae</taxon>
        <taxon>Streptophyta</taxon>
        <taxon>Embryophyta</taxon>
        <taxon>Tracheophyta</taxon>
        <taxon>Spermatophyta</taxon>
        <taxon>Magnoliopsida</taxon>
        <taxon>eudicotyledons</taxon>
        <taxon>Gunneridae</taxon>
        <taxon>Pentapetalae</taxon>
        <taxon>asterids</taxon>
        <taxon>lamiids</taxon>
        <taxon>Lamiales</taxon>
        <taxon>Lamiaceae</taxon>
        <taxon>Nepetoideae</taxon>
        <taxon>Mentheae</taxon>
        <taxon>Salviinae</taxon>
        <taxon>Salvia</taxon>
        <taxon>Salvia subgen. Calosphace</taxon>
        <taxon>core Calosphace</taxon>
    </lineage>
</organism>
<dbReference type="InterPro" id="IPR046848">
    <property type="entry name" value="E_motif"/>
</dbReference>
<dbReference type="AlphaFoldDB" id="A0A8X8ZMK9"/>
<dbReference type="Pfam" id="PF13041">
    <property type="entry name" value="PPR_2"/>
    <property type="match status" value="2"/>
</dbReference>
<dbReference type="NCBIfam" id="TIGR00756">
    <property type="entry name" value="PPR"/>
    <property type="match status" value="4"/>
</dbReference>
<accession>A0A8X8ZMK9</accession>
<dbReference type="GO" id="GO:0009451">
    <property type="term" value="P:RNA modification"/>
    <property type="evidence" value="ECO:0007669"/>
    <property type="project" value="InterPro"/>
</dbReference>
<dbReference type="FunFam" id="1.25.40.10:FF:000344">
    <property type="entry name" value="Pentatricopeptide repeat-containing protein"/>
    <property type="match status" value="1"/>
</dbReference>
<feature type="repeat" description="PPR" evidence="3">
    <location>
        <begin position="305"/>
        <end position="339"/>
    </location>
</feature>
<dbReference type="FunFam" id="1.25.40.10:FF:000184">
    <property type="entry name" value="Pentatricopeptide repeat-containing protein, chloroplastic"/>
    <property type="match status" value="1"/>
</dbReference>
<dbReference type="GO" id="GO:0003723">
    <property type="term" value="F:RNA binding"/>
    <property type="evidence" value="ECO:0007669"/>
    <property type="project" value="InterPro"/>
</dbReference>
<reference evidence="5" key="2">
    <citation type="submission" date="2020-08" db="EMBL/GenBank/DDBJ databases">
        <title>Plant Genome Project.</title>
        <authorList>
            <person name="Zhang R.-G."/>
        </authorList>
    </citation>
    <scope>NUCLEOTIDE SEQUENCE</scope>
    <source>
        <strain evidence="5">Huo1</strain>
        <tissue evidence="5">Leaf</tissue>
    </source>
</reference>
<dbReference type="Proteomes" id="UP000298416">
    <property type="component" value="Unassembled WGS sequence"/>
</dbReference>
<feature type="repeat" description="PPR" evidence="3">
    <location>
        <begin position="92"/>
        <end position="126"/>
    </location>
</feature>
<evidence type="ECO:0000259" key="4">
    <source>
        <dbReference type="Pfam" id="PF14432"/>
    </source>
</evidence>
<dbReference type="InterPro" id="IPR011990">
    <property type="entry name" value="TPR-like_helical_dom_sf"/>
</dbReference>
<dbReference type="InterPro" id="IPR032867">
    <property type="entry name" value="DYW_dom"/>
</dbReference>